<protein>
    <submittedName>
        <fullName evidence="3">Putative lipoprotein</fullName>
    </submittedName>
</protein>
<dbReference type="Gene3D" id="1.10.530.10">
    <property type="match status" value="1"/>
</dbReference>
<evidence type="ECO:0000313" key="4">
    <source>
        <dbReference type="Proteomes" id="UP000057213"/>
    </source>
</evidence>
<dbReference type="EMBL" id="CP010401">
    <property type="protein sequence ID" value="ALE03333.1"/>
    <property type="molecule type" value="Genomic_DNA"/>
</dbReference>
<dbReference type="InterPro" id="IPR023346">
    <property type="entry name" value="Lysozyme-like_dom_sf"/>
</dbReference>
<feature type="domain" description="Transglycosylase SLT" evidence="2">
    <location>
        <begin position="18"/>
        <end position="203"/>
    </location>
</feature>
<dbReference type="Proteomes" id="UP000057213">
    <property type="component" value="Chromosome"/>
</dbReference>
<sequence length="206" mass="23645">MFCLLIKGGKTVWRFLFLGVIPLFLGGCITTAPTHTNNACSVLEQKDGFFENWRKSAKKAEARYGIPMPIILATIRMESNFRHNARPSRKKLLGFIPWKRRSTAYGYSQALDGTWETYVRSTKRSSARRTNFADAADFVAWYHYQSVLRNGVNRNDAHNLYLNYYMGHGAYARNRSAPSAAIANTAQRMERMAILYDQQLRECGKR</sequence>
<evidence type="ECO:0000256" key="1">
    <source>
        <dbReference type="SAM" id="Phobius"/>
    </source>
</evidence>
<feature type="transmembrane region" description="Helical" evidence="1">
    <location>
        <begin position="12"/>
        <end position="32"/>
    </location>
</feature>
<dbReference type="KEGG" id="banc:PU02_0519"/>
<accession>A0A0M4L6L9</accession>
<keyword evidence="1" id="KW-1133">Transmembrane helix</keyword>
<keyword evidence="1" id="KW-0812">Transmembrane</keyword>
<dbReference type="AlphaFoldDB" id="A0A0M4L6L9"/>
<dbReference type="SUPFAM" id="SSF53955">
    <property type="entry name" value="Lysozyme-like"/>
    <property type="match status" value="1"/>
</dbReference>
<keyword evidence="3" id="KW-0449">Lipoprotein</keyword>
<dbReference type="PATRIC" id="fig|1318743.3.peg.531"/>
<proteinExistence type="predicted"/>
<keyword evidence="4" id="KW-1185">Reference proteome</keyword>
<dbReference type="Pfam" id="PF19489">
    <property type="entry name" value="SLT_4"/>
    <property type="match status" value="1"/>
</dbReference>
<gene>
    <name evidence="3" type="ORF">PU02_0519</name>
</gene>
<evidence type="ECO:0000259" key="2">
    <source>
        <dbReference type="Pfam" id="PF19489"/>
    </source>
</evidence>
<dbReference type="STRING" id="1318743.PU02_0519"/>
<organism evidence="3 4">
    <name type="scientific">Bartonella ancashensis</name>
    <dbReference type="NCBI Taxonomy" id="1318743"/>
    <lineage>
        <taxon>Bacteria</taxon>
        <taxon>Pseudomonadati</taxon>
        <taxon>Pseudomonadota</taxon>
        <taxon>Alphaproteobacteria</taxon>
        <taxon>Hyphomicrobiales</taxon>
        <taxon>Bartonellaceae</taxon>
        <taxon>Bartonella</taxon>
    </lineage>
</organism>
<dbReference type="PROSITE" id="PS51257">
    <property type="entry name" value="PROKAR_LIPOPROTEIN"/>
    <property type="match status" value="1"/>
</dbReference>
<dbReference type="InterPro" id="IPR045795">
    <property type="entry name" value="SLT_4"/>
</dbReference>
<keyword evidence="1" id="KW-0472">Membrane</keyword>
<reference evidence="3 4" key="1">
    <citation type="journal article" date="2015" name="Genome Announc.">
        <title>Complete Genome Sequence of Bartonella ancashensis Strain 20.00, Isolated from the Blood of a Patient with Verruga Peruana.</title>
        <authorList>
            <person name="Hang J."/>
            <person name="Mullins K.E."/>
            <person name="Clifford R.J."/>
            <person name="Onmus-Leone F."/>
            <person name="Yang Y."/>
            <person name="Jiang J."/>
            <person name="Leguia M."/>
            <person name="Kasper M.R."/>
            <person name="Maguina C."/>
            <person name="Lesho E.P."/>
            <person name="Jarman R.G."/>
            <person name="Richards A.L."/>
            <person name="Blazes D."/>
        </authorList>
    </citation>
    <scope>NUCLEOTIDE SEQUENCE [LARGE SCALE GENOMIC DNA]</scope>
    <source>
        <strain evidence="3 4">20.00</strain>
    </source>
</reference>
<dbReference type="CDD" id="cd00442">
    <property type="entry name" value="Lyz-like"/>
    <property type="match status" value="1"/>
</dbReference>
<name>A0A0M4L6L9_9HYPH</name>
<evidence type="ECO:0000313" key="3">
    <source>
        <dbReference type="EMBL" id="ALE03333.1"/>
    </source>
</evidence>